<accession>A0ABP6G9Z6</accession>
<evidence type="ECO:0000256" key="2">
    <source>
        <dbReference type="ARBA" id="ARBA00023125"/>
    </source>
</evidence>
<evidence type="ECO:0000256" key="1">
    <source>
        <dbReference type="ARBA" id="ARBA00023015"/>
    </source>
</evidence>
<dbReference type="Pfam" id="PF16925">
    <property type="entry name" value="TetR_C_13"/>
    <property type="match status" value="1"/>
</dbReference>
<gene>
    <name evidence="6" type="ORF">GCM10010315_28950</name>
</gene>
<dbReference type="PRINTS" id="PR00455">
    <property type="entry name" value="HTHTETR"/>
</dbReference>
<dbReference type="Proteomes" id="UP001500886">
    <property type="component" value="Unassembled WGS sequence"/>
</dbReference>
<name>A0ABP6G9Z6_9ACTN</name>
<dbReference type="InterPro" id="IPR009057">
    <property type="entry name" value="Homeodomain-like_sf"/>
</dbReference>
<keyword evidence="3" id="KW-0804">Transcription</keyword>
<proteinExistence type="predicted"/>
<dbReference type="SUPFAM" id="SSF48498">
    <property type="entry name" value="Tetracyclin repressor-like, C-terminal domain"/>
    <property type="match status" value="1"/>
</dbReference>
<comment type="caution">
    <text evidence="6">The sequence shown here is derived from an EMBL/GenBank/DDBJ whole genome shotgun (WGS) entry which is preliminary data.</text>
</comment>
<keyword evidence="7" id="KW-1185">Reference proteome</keyword>
<dbReference type="SUPFAM" id="SSF46689">
    <property type="entry name" value="Homeodomain-like"/>
    <property type="match status" value="1"/>
</dbReference>
<keyword evidence="1" id="KW-0805">Transcription regulation</keyword>
<dbReference type="PROSITE" id="PS50977">
    <property type="entry name" value="HTH_TETR_2"/>
    <property type="match status" value="1"/>
</dbReference>
<reference evidence="7" key="1">
    <citation type="journal article" date="2019" name="Int. J. Syst. Evol. Microbiol.">
        <title>The Global Catalogue of Microorganisms (GCM) 10K type strain sequencing project: providing services to taxonomists for standard genome sequencing and annotation.</title>
        <authorList>
            <consortium name="The Broad Institute Genomics Platform"/>
            <consortium name="The Broad Institute Genome Sequencing Center for Infectious Disease"/>
            <person name="Wu L."/>
            <person name="Ma J."/>
        </authorList>
    </citation>
    <scope>NUCLEOTIDE SEQUENCE [LARGE SCALE GENOMIC DNA]</scope>
    <source>
        <strain evidence="7">JCM 4542</strain>
    </source>
</reference>
<evidence type="ECO:0000256" key="4">
    <source>
        <dbReference type="PROSITE-ProRule" id="PRU00335"/>
    </source>
</evidence>
<feature type="DNA-binding region" description="H-T-H motif" evidence="4">
    <location>
        <begin position="27"/>
        <end position="46"/>
    </location>
</feature>
<dbReference type="Gene3D" id="1.10.357.10">
    <property type="entry name" value="Tetracycline Repressor, domain 2"/>
    <property type="match status" value="1"/>
</dbReference>
<dbReference type="RefSeq" id="WP_344435573.1">
    <property type="nucleotide sequence ID" value="NZ_BAAASL010000009.1"/>
</dbReference>
<dbReference type="InterPro" id="IPR001647">
    <property type="entry name" value="HTH_TetR"/>
</dbReference>
<keyword evidence="2 4" id="KW-0238">DNA-binding</keyword>
<dbReference type="InterPro" id="IPR011075">
    <property type="entry name" value="TetR_C"/>
</dbReference>
<dbReference type="EMBL" id="BAAASL010000009">
    <property type="protein sequence ID" value="GAA2716900.1"/>
    <property type="molecule type" value="Genomic_DNA"/>
</dbReference>
<sequence length="188" mass="20802">MDHDEARARLLDAAERLFYERGIQAVGMDEIRTASAVPLKRLYQYFPSKSHLVEEYLRRRDERWRSALADYASRHGATPRERLLAVFDWLHAWFAEPGFRGCAFINAYGELGATSDAVAVTTREHKDAVRAFVAGLVGELHPAEPEPLTAQVMLLMDGAITTASLSGDPSAARHARAAAETLLAAVRP</sequence>
<organism evidence="6 7">
    <name type="scientific">Streptomyces luteosporeus</name>
    <dbReference type="NCBI Taxonomy" id="173856"/>
    <lineage>
        <taxon>Bacteria</taxon>
        <taxon>Bacillati</taxon>
        <taxon>Actinomycetota</taxon>
        <taxon>Actinomycetes</taxon>
        <taxon>Kitasatosporales</taxon>
        <taxon>Streptomycetaceae</taxon>
        <taxon>Streptomyces</taxon>
    </lineage>
</organism>
<evidence type="ECO:0000256" key="3">
    <source>
        <dbReference type="ARBA" id="ARBA00023163"/>
    </source>
</evidence>
<feature type="domain" description="HTH tetR-type" evidence="5">
    <location>
        <begin position="4"/>
        <end position="64"/>
    </location>
</feature>
<dbReference type="PANTHER" id="PTHR47506:SF1">
    <property type="entry name" value="HTH-TYPE TRANSCRIPTIONAL REGULATOR YJDC"/>
    <property type="match status" value="1"/>
</dbReference>
<dbReference type="PANTHER" id="PTHR47506">
    <property type="entry name" value="TRANSCRIPTIONAL REGULATORY PROTEIN"/>
    <property type="match status" value="1"/>
</dbReference>
<evidence type="ECO:0000259" key="5">
    <source>
        <dbReference type="PROSITE" id="PS50977"/>
    </source>
</evidence>
<evidence type="ECO:0000313" key="6">
    <source>
        <dbReference type="EMBL" id="GAA2716900.1"/>
    </source>
</evidence>
<evidence type="ECO:0000313" key="7">
    <source>
        <dbReference type="Proteomes" id="UP001500886"/>
    </source>
</evidence>
<dbReference type="InterPro" id="IPR036271">
    <property type="entry name" value="Tet_transcr_reg_TetR-rel_C_sf"/>
</dbReference>
<dbReference type="Pfam" id="PF00440">
    <property type="entry name" value="TetR_N"/>
    <property type="match status" value="1"/>
</dbReference>
<protein>
    <submittedName>
        <fullName evidence="6">TetR/AcrR family transcriptional regulator</fullName>
    </submittedName>
</protein>